<name>A0A0V0U8G3_9BILA</name>
<evidence type="ECO:0000313" key="2">
    <source>
        <dbReference type="EMBL" id="KRX47375.1"/>
    </source>
</evidence>
<dbReference type="Proteomes" id="UP000055048">
    <property type="component" value="Unassembled WGS sequence"/>
</dbReference>
<dbReference type="EMBL" id="JYDJ01000043">
    <property type="protein sequence ID" value="KRX47375.1"/>
    <property type="molecule type" value="Genomic_DNA"/>
</dbReference>
<accession>A0A0V0U8G3</accession>
<keyword evidence="1" id="KW-0812">Transmembrane</keyword>
<gene>
    <name evidence="2" type="ORF">T05_15679</name>
</gene>
<keyword evidence="1" id="KW-1133">Transmembrane helix</keyword>
<keyword evidence="1" id="KW-0472">Membrane</keyword>
<dbReference type="AlphaFoldDB" id="A0A0V0U8G3"/>
<comment type="caution">
    <text evidence="2">The sequence shown here is derived from an EMBL/GenBank/DDBJ whole genome shotgun (WGS) entry which is preliminary data.</text>
</comment>
<proteinExistence type="predicted"/>
<protein>
    <submittedName>
        <fullName evidence="2">Uncharacterized protein</fullName>
    </submittedName>
</protein>
<evidence type="ECO:0000256" key="1">
    <source>
        <dbReference type="SAM" id="Phobius"/>
    </source>
</evidence>
<feature type="transmembrane region" description="Helical" evidence="1">
    <location>
        <begin position="99"/>
        <end position="124"/>
    </location>
</feature>
<keyword evidence="3" id="KW-1185">Reference proteome</keyword>
<evidence type="ECO:0000313" key="3">
    <source>
        <dbReference type="Proteomes" id="UP000055048"/>
    </source>
</evidence>
<reference evidence="2 3" key="1">
    <citation type="submission" date="2015-01" db="EMBL/GenBank/DDBJ databases">
        <title>Evolution of Trichinella species and genotypes.</title>
        <authorList>
            <person name="Korhonen P.K."/>
            <person name="Edoardo P."/>
            <person name="Giuseppe L.R."/>
            <person name="Gasser R.B."/>
        </authorList>
    </citation>
    <scope>NUCLEOTIDE SEQUENCE [LARGE SCALE GENOMIC DNA]</scope>
    <source>
        <strain evidence="2">ISS417</strain>
    </source>
</reference>
<organism evidence="2 3">
    <name type="scientific">Trichinella murrelli</name>
    <dbReference type="NCBI Taxonomy" id="144512"/>
    <lineage>
        <taxon>Eukaryota</taxon>
        <taxon>Metazoa</taxon>
        <taxon>Ecdysozoa</taxon>
        <taxon>Nematoda</taxon>
        <taxon>Enoplea</taxon>
        <taxon>Dorylaimia</taxon>
        <taxon>Trichinellida</taxon>
        <taxon>Trichinellidae</taxon>
        <taxon>Trichinella</taxon>
    </lineage>
</organism>
<sequence>MTTAGHQCGGKALLVRDDGRQRACSSCSLPSGGPPVRKRQCQFVHRPLCSGSVSGRLNLQKFDKHYLFIDLFSYHLHHQGSGFCTFPGARFYLHFRQPYLLILSLLAWWLVGCVVIVVVVVLFWCIFKISPLSVVLVAFEEEEEEEGISWTLKFNLESRFAAVDDYGTLDWRNTEPPTATTTTERVQHLDNR</sequence>